<keyword evidence="6" id="KW-0378">Hydrolase</keyword>
<dbReference type="Pfam" id="PF01431">
    <property type="entry name" value="Peptidase_M13"/>
    <property type="match status" value="1"/>
</dbReference>
<comment type="cofactor">
    <cofactor evidence="1">
        <name>Zn(2+)</name>
        <dbReference type="ChEBI" id="CHEBI:29105"/>
    </cofactor>
</comment>
<evidence type="ECO:0000313" key="12">
    <source>
        <dbReference type="Proteomes" id="UP001652661"/>
    </source>
</evidence>
<evidence type="ECO:0000256" key="6">
    <source>
        <dbReference type="ARBA" id="ARBA00022801"/>
    </source>
</evidence>
<protein>
    <submittedName>
        <fullName evidence="13">Membrane metallo-endopeptidase-like 1</fullName>
    </submittedName>
</protein>
<keyword evidence="4" id="KW-0645">Protease</keyword>
<proteinExistence type="inferred from homology"/>
<evidence type="ECO:0000256" key="9">
    <source>
        <dbReference type="SAM" id="SignalP"/>
    </source>
</evidence>
<evidence type="ECO:0000313" key="13">
    <source>
        <dbReference type="RefSeq" id="XP_070141547.1"/>
    </source>
</evidence>
<organism evidence="12 13">
    <name type="scientific">Drosophila kikkawai</name>
    <name type="common">Fruit fly</name>
    <dbReference type="NCBI Taxonomy" id="30033"/>
    <lineage>
        <taxon>Eukaryota</taxon>
        <taxon>Metazoa</taxon>
        <taxon>Ecdysozoa</taxon>
        <taxon>Arthropoda</taxon>
        <taxon>Hexapoda</taxon>
        <taxon>Insecta</taxon>
        <taxon>Pterygota</taxon>
        <taxon>Neoptera</taxon>
        <taxon>Endopterygota</taxon>
        <taxon>Diptera</taxon>
        <taxon>Brachycera</taxon>
        <taxon>Muscomorpha</taxon>
        <taxon>Ephydroidea</taxon>
        <taxon>Drosophilidae</taxon>
        <taxon>Drosophila</taxon>
        <taxon>Sophophora</taxon>
    </lineage>
</organism>
<evidence type="ECO:0000256" key="3">
    <source>
        <dbReference type="ARBA" id="ARBA00007357"/>
    </source>
</evidence>
<reference evidence="13" key="1">
    <citation type="submission" date="2025-08" db="UniProtKB">
        <authorList>
            <consortium name="RefSeq"/>
        </authorList>
    </citation>
    <scope>IDENTIFICATION</scope>
    <source>
        <strain evidence="13">14028-0561.14</strain>
        <tissue evidence="13">Whole fly</tissue>
    </source>
</reference>
<keyword evidence="8" id="KW-0482">Metalloprotease</keyword>
<dbReference type="Gene3D" id="1.10.1380.10">
    <property type="entry name" value="Neutral endopeptidase , domain2"/>
    <property type="match status" value="1"/>
</dbReference>
<dbReference type="InterPro" id="IPR000718">
    <property type="entry name" value="Peptidase_M13"/>
</dbReference>
<keyword evidence="7" id="KW-0862">Zinc</keyword>
<feature type="signal peptide" evidence="9">
    <location>
        <begin position="1"/>
        <end position="19"/>
    </location>
</feature>
<comment type="similarity">
    <text evidence="3">Belongs to the peptidase M13 family.</text>
</comment>
<dbReference type="GeneID" id="138928378"/>
<evidence type="ECO:0000256" key="2">
    <source>
        <dbReference type="ARBA" id="ARBA00004401"/>
    </source>
</evidence>
<accession>A0ABM4GFQ9</accession>
<keyword evidence="9" id="KW-0732">Signal</keyword>
<evidence type="ECO:0000256" key="7">
    <source>
        <dbReference type="ARBA" id="ARBA00022833"/>
    </source>
</evidence>
<dbReference type="PANTHER" id="PTHR11733:SF167">
    <property type="entry name" value="FI17812P1-RELATED"/>
    <property type="match status" value="1"/>
</dbReference>
<evidence type="ECO:0000259" key="11">
    <source>
        <dbReference type="Pfam" id="PF05649"/>
    </source>
</evidence>
<gene>
    <name evidence="13" type="primary">LOC138928378</name>
</gene>
<feature type="domain" description="Peptidase M13 C-terminal" evidence="10">
    <location>
        <begin position="472"/>
        <end position="645"/>
    </location>
</feature>
<dbReference type="Gene3D" id="3.40.390.10">
    <property type="entry name" value="Collagenase (Catalytic Domain)"/>
    <property type="match status" value="1"/>
</dbReference>
<evidence type="ECO:0000259" key="10">
    <source>
        <dbReference type="Pfam" id="PF01431"/>
    </source>
</evidence>
<evidence type="ECO:0000256" key="5">
    <source>
        <dbReference type="ARBA" id="ARBA00022723"/>
    </source>
</evidence>
<comment type="subcellular location">
    <subcellularLocation>
        <location evidence="2">Cell membrane</location>
        <topology evidence="2">Single-pass type II membrane protein</topology>
    </subcellularLocation>
</comment>
<dbReference type="PROSITE" id="PS51885">
    <property type="entry name" value="NEPRILYSIN"/>
    <property type="match status" value="1"/>
</dbReference>
<sequence length="646" mass="75432">MKETTRFLCVLLIIGLTQSRHPSPDEAALDFIYKNMDDTANPCQDFQNFSSGNFEALHKEAKLYDLQDSIRDASTGKLQIVLEKLRDRVFIDESSAEGKALRFYETCLNTSPSRQLFFSFLELMPPGEDLPWPTSRLRGSRWPEERFEWLEALARLRRFGIENLLFRMNVVQDWVDPNHFVVYLKRPTYPTILDENSNKDILVGIGILKKNHPSINTLVADIMALDDDLQNLPPEESRSYTLSIEEFEDQTGIQLSKYLEISFGRPFDPSFEVKIVGMGYLEGLKAVIEKYTNKVVASYMIIGIVRSLIQQQLVLKTGSNHQVQCSTAVRRHMEVASEVLYKDYYFRQGRLQRYDRAVQQMFEVFRAAFLKRIEKNRLNLTAEEQTFVKQKLRAIKVRLGSLPNVPDQRRFVNDFYSDLELEKHPTNLAKILLNILEHRTRHTLKQLDRPTPKGNHFFRLEELGYILQTEPYYRTSNLVVVPYDILQEPYFSPDQHDVFKVSLLGFSMIRAVLENFKPYNMRFDNESNYSEFMENFGENFAYVEATNCLDRSKESSQLNEHAINVLALKLVYDTYFGEDSKFSQEQPSFTKLPLKQIFLLNFAQNLMYKWNTVRLNQAVRNLNDFGEVFNCPADAFLNPETKCEIW</sequence>
<dbReference type="InterPro" id="IPR008753">
    <property type="entry name" value="Peptidase_M13_N"/>
</dbReference>
<evidence type="ECO:0000256" key="1">
    <source>
        <dbReference type="ARBA" id="ARBA00001947"/>
    </source>
</evidence>
<dbReference type="SUPFAM" id="SSF55486">
    <property type="entry name" value="Metalloproteases ('zincins'), catalytic domain"/>
    <property type="match status" value="1"/>
</dbReference>
<feature type="chain" id="PRO_5047315631" evidence="9">
    <location>
        <begin position="20"/>
        <end position="646"/>
    </location>
</feature>
<dbReference type="InterPro" id="IPR042089">
    <property type="entry name" value="Peptidase_M13_dom_2"/>
</dbReference>
<name>A0ABM4GFQ9_DROKI</name>
<dbReference type="RefSeq" id="XP_070141547.1">
    <property type="nucleotide sequence ID" value="XM_070285446.1"/>
</dbReference>
<dbReference type="InterPro" id="IPR018497">
    <property type="entry name" value="Peptidase_M13_C"/>
</dbReference>
<keyword evidence="5" id="KW-0479">Metal-binding</keyword>
<dbReference type="InterPro" id="IPR024079">
    <property type="entry name" value="MetalloPept_cat_dom_sf"/>
</dbReference>
<dbReference type="Pfam" id="PF05649">
    <property type="entry name" value="Peptidase_M13_N"/>
    <property type="match status" value="1"/>
</dbReference>
<evidence type="ECO:0000256" key="8">
    <source>
        <dbReference type="ARBA" id="ARBA00023049"/>
    </source>
</evidence>
<feature type="domain" description="Peptidase M13 N-terminal" evidence="11">
    <location>
        <begin position="42"/>
        <end position="400"/>
    </location>
</feature>
<keyword evidence="12" id="KW-1185">Reference proteome</keyword>
<dbReference type="Proteomes" id="UP001652661">
    <property type="component" value="Chromosome 3L"/>
</dbReference>
<dbReference type="PANTHER" id="PTHR11733">
    <property type="entry name" value="ZINC METALLOPROTEASE FAMILY M13 NEPRILYSIN-RELATED"/>
    <property type="match status" value="1"/>
</dbReference>
<evidence type="ECO:0000256" key="4">
    <source>
        <dbReference type="ARBA" id="ARBA00022670"/>
    </source>
</evidence>